<organism evidence="1 2">
    <name type="scientific">Anopheles minimus</name>
    <dbReference type="NCBI Taxonomy" id="112268"/>
    <lineage>
        <taxon>Eukaryota</taxon>
        <taxon>Metazoa</taxon>
        <taxon>Ecdysozoa</taxon>
        <taxon>Arthropoda</taxon>
        <taxon>Hexapoda</taxon>
        <taxon>Insecta</taxon>
        <taxon>Pterygota</taxon>
        <taxon>Neoptera</taxon>
        <taxon>Endopterygota</taxon>
        <taxon>Diptera</taxon>
        <taxon>Nematocera</taxon>
        <taxon>Culicoidea</taxon>
        <taxon>Culicidae</taxon>
        <taxon>Anophelinae</taxon>
        <taxon>Anopheles</taxon>
    </lineage>
</organism>
<evidence type="ECO:0000313" key="1">
    <source>
        <dbReference type="EnsemblMetazoa" id="AMIN006954-PA"/>
    </source>
</evidence>
<evidence type="ECO:0000313" key="2">
    <source>
        <dbReference type="Proteomes" id="UP000075920"/>
    </source>
</evidence>
<dbReference type="AlphaFoldDB" id="A0A182W9D0"/>
<protein>
    <submittedName>
        <fullName evidence="1">Uncharacterized protein</fullName>
    </submittedName>
</protein>
<sequence>MTSSSGLLDAVAAKPSQKTQCGVVPRGVCDHHAVSWRDDSYLNRLPCVAGGAPVLFRRTPPLTTE</sequence>
<name>A0A182W9D0_9DIPT</name>
<proteinExistence type="predicted"/>
<keyword evidence="2" id="KW-1185">Reference proteome</keyword>
<reference evidence="2" key="1">
    <citation type="submission" date="2013-03" db="EMBL/GenBank/DDBJ databases">
        <title>The Genome Sequence of Anopheles minimus MINIMUS1.</title>
        <authorList>
            <consortium name="The Broad Institute Genomics Platform"/>
            <person name="Neafsey D.E."/>
            <person name="Walton C."/>
            <person name="Walker B."/>
            <person name="Young S.K."/>
            <person name="Zeng Q."/>
            <person name="Gargeya S."/>
            <person name="Fitzgerald M."/>
            <person name="Haas B."/>
            <person name="Abouelleil A."/>
            <person name="Allen A.W."/>
            <person name="Alvarado L."/>
            <person name="Arachchi H.M."/>
            <person name="Berlin A.M."/>
            <person name="Chapman S.B."/>
            <person name="Gainer-Dewar J."/>
            <person name="Goldberg J."/>
            <person name="Griggs A."/>
            <person name="Gujja S."/>
            <person name="Hansen M."/>
            <person name="Howarth C."/>
            <person name="Imamovic A."/>
            <person name="Ireland A."/>
            <person name="Larimer J."/>
            <person name="McCowan C."/>
            <person name="Murphy C."/>
            <person name="Pearson M."/>
            <person name="Poon T.W."/>
            <person name="Priest M."/>
            <person name="Roberts A."/>
            <person name="Saif S."/>
            <person name="Shea T."/>
            <person name="Sisk P."/>
            <person name="Sykes S."/>
            <person name="Wortman J."/>
            <person name="Nusbaum C."/>
            <person name="Birren B."/>
        </authorList>
    </citation>
    <scope>NUCLEOTIDE SEQUENCE [LARGE SCALE GENOMIC DNA]</scope>
    <source>
        <strain evidence="2">MINIMUS1</strain>
    </source>
</reference>
<reference evidence="1" key="2">
    <citation type="submission" date="2020-05" db="UniProtKB">
        <authorList>
            <consortium name="EnsemblMetazoa"/>
        </authorList>
    </citation>
    <scope>IDENTIFICATION</scope>
    <source>
        <strain evidence="1">MINIMUS1</strain>
    </source>
</reference>
<dbReference type="VEuPathDB" id="VectorBase:AMIN006954"/>
<accession>A0A182W9D0</accession>
<dbReference type="EnsemblMetazoa" id="AMIN006954-RA">
    <property type="protein sequence ID" value="AMIN006954-PA"/>
    <property type="gene ID" value="AMIN006954"/>
</dbReference>
<dbReference type="Proteomes" id="UP000075920">
    <property type="component" value="Unassembled WGS sequence"/>
</dbReference>